<dbReference type="GO" id="GO:0005524">
    <property type="term" value="F:ATP binding"/>
    <property type="evidence" value="ECO:0007669"/>
    <property type="project" value="InterPro"/>
</dbReference>
<organism evidence="6 7">
    <name type="scientific">Lepidothrix coronata</name>
    <name type="common">blue-crowned manakin</name>
    <dbReference type="NCBI Taxonomy" id="321398"/>
    <lineage>
        <taxon>Eukaryota</taxon>
        <taxon>Metazoa</taxon>
        <taxon>Chordata</taxon>
        <taxon>Craniata</taxon>
        <taxon>Vertebrata</taxon>
        <taxon>Euteleostomi</taxon>
        <taxon>Archelosauria</taxon>
        <taxon>Archosauria</taxon>
        <taxon>Dinosauria</taxon>
        <taxon>Saurischia</taxon>
        <taxon>Theropoda</taxon>
        <taxon>Coelurosauria</taxon>
        <taxon>Aves</taxon>
        <taxon>Neognathae</taxon>
        <taxon>Neoaves</taxon>
        <taxon>Telluraves</taxon>
        <taxon>Australaves</taxon>
        <taxon>Passeriformes</taxon>
        <taxon>Pipridae</taxon>
        <taxon>Lepidothrix</taxon>
    </lineage>
</organism>
<proteinExistence type="predicted"/>
<name>A0A6J0IG05_9PASS</name>
<dbReference type="OrthoDB" id="439792at2759"/>
<dbReference type="GO" id="GO:0006139">
    <property type="term" value="P:nucleobase-containing compound metabolic process"/>
    <property type="evidence" value="ECO:0007669"/>
    <property type="project" value="InterPro"/>
</dbReference>
<dbReference type="CDD" id="cd01428">
    <property type="entry name" value="ADK"/>
    <property type="match status" value="1"/>
</dbReference>
<keyword evidence="1" id="KW-0808">Transferase</keyword>
<evidence type="ECO:0000313" key="6">
    <source>
        <dbReference type="Proteomes" id="UP000504624"/>
    </source>
</evidence>
<dbReference type="SMART" id="SM00382">
    <property type="entry name" value="AAA"/>
    <property type="match status" value="4"/>
</dbReference>
<evidence type="ECO:0000313" key="7">
    <source>
        <dbReference type="RefSeq" id="XP_017684859.1"/>
    </source>
</evidence>
<protein>
    <submittedName>
        <fullName evidence="7 8">Adenylate kinase 9 isoform X1</fullName>
    </submittedName>
</protein>
<feature type="compositionally biased region" description="Acidic residues" evidence="4">
    <location>
        <begin position="194"/>
        <end position="214"/>
    </location>
</feature>
<dbReference type="SUPFAM" id="SSF52540">
    <property type="entry name" value="P-loop containing nucleoside triphosphate hydrolases"/>
    <property type="match status" value="4"/>
</dbReference>
<dbReference type="InterPro" id="IPR000850">
    <property type="entry name" value="Adenylat/UMP-CMP_kin"/>
</dbReference>
<reference evidence="7 8" key="1">
    <citation type="submission" date="2025-04" db="UniProtKB">
        <authorList>
            <consortium name="RefSeq"/>
        </authorList>
    </citation>
    <scope>IDENTIFICATION</scope>
</reference>
<dbReference type="PANTHER" id="PTHR23359">
    <property type="entry name" value="NUCLEOTIDE KINASE"/>
    <property type="match status" value="1"/>
</dbReference>
<dbReference type="RefSeq" id="XP_017684859.1">
    <property type="nucleotide sequence ID" value="XM_017829370.1"/>
</dbReference>
<accession>A0A6J0IG05</accession>
<feature type="domain" description="AAA+ ATPase" evidence="5">
    <location>
        <begin position="751"/>
        <end position="1069"/>
    </location>
</feature>
<feature type="region of interest" description="Disordered" evidence="4">
    <location>
        <begin position="964"/>
        <end position="987"/>
    </location>
</feature>
<dbReference type="CTD" id="221264"/>
<evidence type="ECO:0000256" key="3">
    <source>
        <dbReference type="ARBA" id="ARBA00022777"/>
    </source>
</evidence>
<evidence type="ECO:0000313" key="8">
    <source>
        <dbReference type="RefSeq" id="XP_017684869.1"/>
    </source>
</evidence>
<feature type="compositionally biased region" description="Acidic residues" evidence="4">
    <location>
        <begin position="652"/>
        <end position="681"/>
    </location>
</feature>
<dbReference type="InterPro" id="IPR027417">
    <property type="entry name" value="P-loop_NTPase"/>
</dbReference>
<sequence length="1670" mass="192627">MASQEEKQAQPFTDIFDEDEAEKSFLLSKPTCLIIFGKPGSGKKTLARKLAQRWNSIFIEASEVIQTNIHEETEYGLKCQELLFKGESISEELVTEMVLQKLESPEVAHFGYVLSGFPSLSEEYMTVSQQIEKIKNLKLKPDFLINIKYPDYDLCQRISGQRQHPDSGQVYQRSQWDPKVTEKHKKEKNQHEKEDEEEEQEEEEEEKGGEEETAEDLHKKAESFHQLVQRPEDILENAEKRVGTYKDIMLHPLEELMAEQNCQYLIEVDGNQQPDNLFESVVIQLQSMDVRNAAPIIRLQSEQEEETLGGKKNDELFRVLSSYNLIAPRYRWRRSRWGQACPVALKEGDIVMGNPDFAVSFLGKMYVLSSPEALKTFMLNPRPYLLPPMPLPPCKVLVFGPPFSGRTTICNLLAHKYRGKVLDMAKLIQPHIEESREKNTEQVQRDAVEKAITAVKNRLELEEQSGETGISEITADHPEVQAMVEEAMKSASVSEATLSPQIYAEVLEGAIAELMKKNKDRFPGAPEKGGWVVDNYPLSVDHWSVLSEKQLLPDTVICLKHTEKDEIMLPKFAEDAFPDTQEMDTIKKKIELFMHDWQTVESEIKKSSLVQVVVLEITEQTPESLLNQTVLVMEKPFKYHGWELSAEDLAEEAEDLAAEQENEVDEDEVEEEEEENEEDEETIKQNKRHMGDTKHFCPVSLKEHFVLHPGLQEHAAKYKENIYYFSTSEYRDKFLKNPEEYVAHNEPIQAPPLRVCLLGTHGAGKTTCARQIADKLGIFHIQFEEYLQELILPKTRRKVGPQFDEEDDNKIPVLSEELEDFSQMITKTETEKSKQEEVLTDEEEAIKANLMDSKELPPEVLDNIAFDWWKKEPFRSTGFILDGFPRTADEAKYLSERGLCPDVAVYIQVEDSDILERLFPPRLKKWKDKQLKKKEYKKKLKDLKTKMRNEKIAKRREELLAERKQKKQEAVANQENFEATEEEDENEIEEIEAILKEEFLEEEEEEEEEAEEEDEEDAVERMQNEIAEKFESEVERLQSVQEELEKLLIPPIEINGGRKPHVVRYQVYSKLKSLTENRESIFEKCYPISLPLAEKMLFLSYKFPSSFGQWDPIKLSKGDVIRPHQSHGKEVFPVIHRQYIYFFSSKENRETFMTNPIKYIRQPKPKPAAPVKIAIVGPPKSGKTTVAEKLASVYGLLRLCMGDAIRLVIDSQPESDLALKIKEHLHKGLTVPDELAIQALDVALLNPMCSIAGVVIDGYPLTRKQVNLLESVKIIPVKIFELEMDTKEVFRRALLDKESTNSPPYPEHDSSQILAIKNSCYKQHIDAIRTYYMKERQNWCVIDAVQSKWKIWNKVTQEIQVVVKQIQIYLERIREGKAASIADLCITYKELQERLGEFGQYCPVSLAEKGELVDCSVTSSLQFAAEFEGRYYKMASREELDKFLITPEIYVSSLAPHPLPPPHMLPKKLTVAEMKASFPLRPEMQGYCPVTYLDGKQRYEALVPGNIEYAAKYQDKVYIFESEEKLQKFMRLPEKYWNLKLPHKLPPKKEPMLLTALPLAGYLEQGVATSLIKALHEVGSLKPKFPFLSVKETALLFVSFHLKAYNPRSSEPVRQMYKRKLEQFLKHCQLIPYLGTAMAGPYQEPRDRPLGLDDKVQTFFSLKDTRPSFV</sequence>
<feature type="compositionally biased region" description="Acidic residues" evidence="4">
    <location>
        <begin position="978"/>
        <end position="987"/>
    </location>
</feature>
<keyword evidence="3 7" id="KW-0418">Kinase</keyword>
<evidence type="ECO:0000256" key="2">
    <source>
        <dbReference type="ARBA" id="ARBA00022741"/>
    </source>
</evidence>
<dbReference type="InterPro" id="IPR003593">
    <property type="entry name" value="AAA+_ATPase"/>
</dbReference>
<evidence type="ECO:0000259" key="5">
    <source>
        <dbReference type="SMART" id="SM00382"/>
    </source>
</evidence>
<feature type="region of interest" description="Disordered" evidence="4">
    <location>
        <begin position="161"/>
        <end position="217"/>
    </location>
</feature>
<gene>
    <name evidence="7 8" type="primary">AK9</name>
</gene>
<feature type="domain" description="AAA+ ATPase" evidence="5">
    <location>
        <begin position="29"/>
        <end position="309"/>
    </location>
</feature>
<feature type="region of interest" description="Disordered" evidence="4">
    <location>
        <begin position="652"/>
        <end position="685"/>
    </location>
</feature>
<dbReference type="RefSeq" id="XP_017684869.1">
    <property type="nucleotide sequence ID" value="XM_017829380.1"/>
</dbReference>
<dbReference type="Proteomes" id="UP000504624">
    <property type="component" value="Unplaced"/>
</dbReference>
<keyword evidence="6" id="KW-1185">Reference proteome</keyword>
<dbReference type="Pfam" id="PF00406">
    <property type="entry name" value="ADK"/>
    <property type="match status" value="3"/>
</dbReference>
<dbReference type="GO" id="GO:0019205">
    <property type="term" value="F:nucleobase-containing compound kinase activity"/>
    <property type="evidence" value="ECO:0007669"/>
    <property type="project" value="InterPro"/>
</dbReference>
<dbReference type="GeneID" id="108504423"/>
<evidence type="ECO:0000256" key="4">
    <source>
        <dbReference type="SAM" id="MobiDB-lite"/>
    </source>
</evidence>
<evidence type="ECO:0000256" key="1">
    <source>
        <dbReference type="ARBA" id="ARBA00022679"/>
    </source>
</evidence>
<keyword evidence="2" id="KW-0547">Nucleotide-binding</keyword>
<feature type="domain" description="AAA+ ATPase" evidence="5">
    <location>
        <begin position="1169"/>
        <end position="1374"/>
    </location>
</feature>
<feature type="domain" description="AAA+ ATPase" evidence="5">
    <location>
        <begin position="392"/>
        <end position="582"/>
    </location>
</feature>
<dbReference type="Gene3D" id="3.40.50.300">
    <property type="entry name" value="P-loop containing nucleotide triphosphate hydrolases"/>
    <property type="match status" value="4"/>
</dbReference>